<comment type="similarity">
    <text evidence="1">Belongs to the HEBP family.</text>
</comment>
<dbReference type="Proteomes" id="UP000288805">
    <property type="component" value="Unassembled WGS sequence"/>
</dbReference>
<comment type="caution">
    <text evidence="3">The sequence shown here is derived from an EMBL/GenBank/DDBJ whole genome shotgun (WGS) entry which is preliminary data.</text>
</comment>
<dbReference type="InterPro" id="IPR006917">
    <property type="entry name" value="SOUL_heme-bd"/>
</dbReference>
<accession>A0A438D145</accession>
<dbReference type="PANTHER" id="PTHR11220">
    <property type="entry name" value="HEME-BINDING PROTEIN-RELATED"/>
    <property type="match status" value="1"/>
</dbReference>
<reference evidence="3 4" key="1">
    <citation type="journal article" date="2018" name="PLoS Genet.">
        <title>Population sequencing reveals clonal diversity and ancestral inbreeding in the grapevine cultivar Chardonnay.</title>
        <authorList>
            <person name="Roach M.J."/>
            <person name="Johnson D.L."/>
            <person name="Bohlmann J."/>
            <person name="van Vuuren H.J."/>
            <person name="Jones S.J."/>
            <person name="Pretorius I.S."/>
            <person name="Schmidt S.A."/>
            <person name="Borneman A.R."/>
        </authorList>
    </citation>
    <scope>NUCLEOTIDE SEQUENCE [LARGE SCALE GENOMIC DNA]</scope>
    <source>
        <strain evidence="4">cv. Chardonnay</strain>
        <tissue evidence="3">Leaf</tissue>
    </source>
</reference>
<dbReference type="SUPFAM" id="SSF55136">
    <property type="entry name" value="Probable bacterial effector-binding domain"/>
    <property type="match status" value="1"/>
</dbReference>
<dbReference type="FunFam" id="3.20.80.10:FF:000002">
    <property type="entry name" value="Heme-binding protein 2"/>
    <property type="match status" value="1"/>
</dbReference>
<gene>
    <name evidence="3" type="primary">HEBP2_2</name>
    <name evidence="3" type="ORF">CK203_083938</name>
</gene>
<evidence type="ECO:0000256" key="1">
    <source>
        <dbReference type="ARBA" id="ARBA00009817"/>
    </source>
</evidence>
<dbReference type="PANTHER" id="PTHR11220:SF59">
    <property type="entry name" value="HEME-BINDING PROTEIN 2-LIKE"/>
    <property type="match status" value="1"/>
</dbReference>
<dbReference type="Gene3D" id="3.20.80.10">
    <property type="entry name" value="Regulatory factor, effector binding domain"/>
    <property type="match status" value="1"/>
</dbReference>
<dbReference type="EMBL" id="QGNW01001858">
    <property type="protein sequence ID" value="RVW29188.1"/>
    <property type="molecule type" value="Genomic_DNA"/>
</dbReference>
<dbReference type="Pfam" id="PF04832">
    <property type="entry name" value="SOUL"/>
    <property type="match status" value="1"/>
</dbReference>
<protein>
    <submittedName>
        <fullName evidence="3">Heme-binding protein 2</fullName>
    </submittedName>
</protein>
<evidence type="ECO:0000256" key="2">
    <source>
        <dbReference type="SAM" id="SignalP"/>
    </source>
</evidence>
<evidence type="ECO:0000313" key="3">
    <source>
        <dbReference type="EMBL" id="RVW29188.1"/>
    </source>
</evidence>
<dbReference type="InterPro" id="IPR011256">
    <property type="entry name" value="Reg_factor_effector_dom_sf"/>
</dbReference>
<dbReference type="AlphaFoldDB" id="A0A438D145"/>
<proteinExistence type="inferred from homology"/>
<organism evidence="3 4">
    <name type="scientific">Vitis vinifera</name>
    <name type="common">Grape</name>
    <dbReference type="NCBI Taxonomy" id="29760"/>
    <lineage>
        <taxon>Eukaryota</taxon>
        <taxon>Viridiplantae</taxon>
        <taxon>Streptophyta</taxon>
        <taxon>Embryophyta</taxon>
        <taxon>Tracheophyta</taxon>
        <taxon>Spermatophyta</taxon>
        <taxon>Magnoliopsida</taxon>
        <taxon>eudicotyledons</taxon>
        <taxon>Gunneridae</taxon>
        <taxon>Pentapetalae</taxon>
        <taxon>rosids</taxon>
        <taxon>Vitales</taxon>
        <taxon>Vitaceae</taxon>
        <taxon>Viteae</taxon>
        <taxon>Vitis</taxon>
    </lineage>
</organism>
<sequence length="218" mass="24736">MKMGFGLVFLLVLSLGVFDVCEGKGKGYEEAVNCKRLECAPYEVVHSQKDYEIRSYTTSMWISTPPLNSSSYKDAVGRGFNILFAYIQGNNNQRAKIDMTAPVLVDIFPSTGPFCNSSFIMYFYVPTKYQNNPPLSAQAHQVKLPKHKYAAVRRFGGFMDDSNIPTQALALRRSLKGTPWETSISTKNRVLTYSVAGYNSPFEYENRVNEVIFWFDRP</sequence>
<evidence type="ECO:0000313" key="4">
    <source>
        <dbReference type="Proteomes" id="UP000288805"/>
    </source>
</evidence>
<feature type="signal peptide" evidence="2">
    <location>
        <begin position="1"/>
        <end position="23"/>
    </location>
</feature>
<name>A0A438D145_VITVI</name>
<feature type="chain" id="PRO_5019202868" evidence="2">
    <location>
        <begin position="24"/>
        <end position="218"/>
    </location>
</feature>
<keyword evidence="2" id="KW-0732">Signal</keyword>